<evidence type="ECO:0000256" key="6">
    <source>
        <dbReference type="ARBA" id="ARBA00023002"/>
    </source>
</evidence>
<gene>
    <name evidence="12" type="ORF">SAMN02746091_00507</name>
</gene>
<keyword evidence="3" id="KW-0004">4Fe-4S</keyword>
<dbReference type="GO" id="GO:0051539">
    <property type="term" value="F:4 iron, 4 sulfur cluster binding"/>
    <property type="evidence" value="ECO:0007669"/>
    <property type="project" value="UniProtKB-KW"/>
</dbReference>
<dbReference type="InterPro" id="IPR017896">
    <property type="entry name" value="4Fe4S_Fe-S-bd"/>
</dbReference>
<evidence type="ECO:0000256" key="9">
    <source>
        <dbReference type="ARBA" id="ARBA00047365"/>
    </source>
</evidence>
<dbReference type="NCBIfam" id="TIGR04041">
    <property type="entry name" value="activase_YjjW"/>
    <property type="match status" value="1"/>
</dbReference>
<dbReference type="SFLD" id="SFLDS00029">
    <property type="entry name" value="Radical_SAM"/>
    <property type="match status" value="1"/>
</dbReference>
<reference evidence="13" key="1">
    <citation type="submission" date="2016-11" db="EMBL/GenBank/DDBJ databases">
        <authorList>
            <person name="Varghese N."/>
            <person name="Submissions S."/>
        </authorList>
    </citation>
    <scope>NUCLEOTIDE SEQUENCE [LARGE SCALE GENOMIC DNA]</scope>
    <source>
        <strain evidence="13">DSM 10124</strain>
    </source>
</reference>
<dbReference type="PANTHER" id="PTHR30352">
    <property type="entry name" value="PYRUVATE FORMATE-LYASE-ACTIVATING ENZYME"/>
    <property type="match status" value="1"/>
</dbReference>
<evidence type="ECO:0000256" key="3">
    <source>
        <dbReference type="ARBA" id="ARBA00022485"/>
    </source>
</evidence>
<dbReference type="InterPro" id="IPR013785">
    <property type="entry name" value="Aldolase_TIM"/>
</dbReference>
<evidence type="ECO:0000256" key="5">
    <source>
        <dbReference type="ARBA" id="ARBA00022723"/>
    </source>
</evidence>
<evidence type="ECO:0000256" key="8">
    <source>
        <dbReference type="ARBA" id="ARBA00023014"/>
    </source>
</evidence>
<name>A0A1M4TWR5_9CLOT</name>
<keyword evidence="12" id="KW-0456">Lyase</keyword>
<dbReference type="InterPro" id="IPR040074">
    <property type="entry name" value="BssD/PflA/YjjW"/>
</dbReference>
<dbReference type="PROSITE" id="PS51379">
    <property type="entry name" value="4FE4S_FER_2"/>
    <property type="match status" value="2"/>
</dbReference>
<evidence type="ECO:0000313" key="13">
    <source>
        <dbReference type="Proteomes" id="UP000184423"/>
    </source>
</evidence>
<protein>
    <submittedName>
        <fullName evidence="12">Pyruvate formate lyase activating enzyme</fullName>
    </submittedName>
</protein>
<dbReference type="SFLD" id="SFLDG01118">
    <property type="entry name" value="activating_enzymes__group_2"/>
    <property type="match status" value="1"/>
</dbReference>
<dbReference type="GO" id="GO:0016829">
    <property type="term" value="F:lyase activity"/>
    <property type="evidence" value="ECO:0007669"/>
    <property type="project" value="UniProtKB-KW"/>
</dbReference>
<evidence type="ECO:0000259" key="10">
    <source>
        <dbReference type="PROSITE" id="PS51379"/>
    </source>
</evidence>
<feature type="domain" description="4Fe-4S ferredoxin-type" evidence="10">
    <location>
        <begin position="64"/>
        <end position="94"/>
    </location>
</feature>
<dbReference type="InterPro" id="IPR023912">
    <property type="entry name" value="YjjW_bact"/>
</dbReference>
<dbReference type="AlphaFoldDB" id="A0A1M4TWR5"/>
<accession>A0A1M4TWR5</accession>
<dbReference type="SFLD" id="SFLDG01066">
    <property type="entry name" value="organic_radical-activating_enz"/>
    <property type="match status" value="1"/>
</dbReference>
<feature type="domain" description="4Fe-4S ferredoxin-type" evidence="10">
    <location>
        <begin position="34"/>
        <end position="63"/>
    </location>
</feature>
<dbReference type="Gene3D" id="3.30.70.20">
    <property type="match status" value="1"/>
</dbReference>
<comment type="similarity">
    <text evidence="2">Belongs to the organic radical-activating enzymes family.</text>
</comment>
<dbReference type="Gene3D" id="3.20.20.70">
    <property type="entry name" value="Aldolase class I"/>
    <property type="match status" value="1"/>
</dbReference>
<keyword evidence="4" id="KW-0949">S-adenosyl-L-methionine</keyword>
<keyword evidence="8" id="KW-0411">Iron-sulfur</keyword>
<comment type="catalytic activity">
    <reaction evidence="9">
        <text>glycyl-[protein] + reduced [flavodoxin] + S-adenosyl-L-methionine = glycin-2-yl radical-[protein] + semiquinone [flavodoxin] + 5'-deoxyadenosine + L-methionine + H(+)</text>
        <dbReference type="Rhea" id="RHEA:61976"/>
        <dbReference type="Rhea" id="RHEA-COMP:10622"/>
        <dbReference type="Rhea" id="RHEA-COMP:14480"/>
        <dbReference type="Rhea" id="RHEA-COMP:15993"/>
        <dbReference type="Rhea" id="RHEA-COMP:15994"/>
        <dbReference type="ChEBI" id="CHEBI:15378"/>
        <dbReference type="ChEBI" id="CHEBI:17319"/>
        <dbReference type="ChEBI" id="CHEBI:29947"/>
        <dbReference type="ChEBI" id="CHEBI:32722"/>
        <dbReference type="ChEBI" id="CHEBI:57618"/>
        <dbReference type="ChEBI" id="CHEBI:57844"/>
        <dbReference type="ChEBI" id="CHEBI:59789"/>
        <dbReference type="ChEBI" id="CHEBI:140311"/>
    </reaction>
</comment>
<dbReference type="NCBIfam" id="TIGR02494">
    <property type="entry name" value="PFLE_PFLC"/>
    <property type="match status" value="1"/>
</dbReference>
<evidence type="ECO:0000259" key="11">
    <source>
        <dbReference type="PROSITE" id="PS51918"/>
    </source>
</evidence>
<dbReference type="SUPFAM" id="SSF54862">
    <property type="entry name" value="4Fe-4S ferredoxins"/>
    <property type="match status" value="1"/>
</dbReference>
<organism evidence="12 13">
    <name type="scientific">Caloramator proteoclasticus DSM 10124</name>
    <dbReference type="NCBI Taxonomy" id="1121262"/>
    <lineage>
        <taxon>Bacteria</taxon>
        <taxon>Bacillati</taxon>
        <taxon>Bacillota</taxon>
        <taxon>Clostridia</taxon>
        <taxon>Eubacteriales</taxon>
        <taxon>Clostridiaceae</taxon>
        <taxon>Caloramator</taxon>
    </lineage>
</organism>
<keyword evidence="6" id="KW-0560">Oxidoreductase</keyword>
<dbReference type="GO" id="GO:0016491">
    <property type="term" value="F:oxidoreductase activity"/>
    <property type="evidence" value="ECO:0007669"/>
    <property type="project" value="UniProtKB-KW"/>
</dbReference>
<dbReference type="SUPFAM" id="SSF102114">
    <property type="entry name" value="Radical SAM enzymes"/>
    <property type="match status" value="1"/>
</dbReference>
<keyword evidence="7" id="KW-0408">Iron</keyword>
<proteinExistence type="inferred from homology"/>
<evidence type="ECO:0000256" key="7">
    <source>
        <dbReference type="ARBA" id="ARBA00023004"/>
    </source>
</evidence>
<evidence type="ECO:0000256" key="2">
    <source>
        <dbReference type="ARBA" id="ARBA00009777"/>
    </source>
</evidence>
<evidence type="ECO:0000313" key="12">
    <source>
        <dbReference type="EMBL" id="SHE48804.1"/>
    </source>
</evidence>
<feature type="domain" description="Radical SAM core" evidence="11">
    <location>
        <begin position="14"/>
        <end position="274"/>
    </location>
</feature>
<dbReference type="PROSITE" id="PS01087">
    <property type="entry name" value="RADICAL_ACTIVATING"/>
    <property type="match status" value="1"/>
</dbReference>
<dbReference type="InterPro" id="IPR007197">
    <property type="entry name" value="rSAM"/>
</dbReference>
<keyword evidence="12" id="KW-0670">Pyruvate</keyword>
<keyword evidence="5" id="KW-0479">Metal-binding</keyword>
<comment type="cofactor">
    <cofactor evidence="1">
        <name>[4Fe-4S] cluster</name>
        <dbReference type="ChEBI" id="CHEBI:49883"/>
    </cofactor>
</comment>
<dbReference type="EMBL" id="FQVG01000005">
    <property type="protein sequence ID" value="SHE48804.1"/>
    <property type="molecule type" value="Genomic_DNA"/>
</dbReference>
<evidence type="ECO:0000256" key="4">
    <source>
        <dbReference type="ARBA" id="ARBA00022691"/>
    </source>
</evidence>
<dbReference type="PIRSF" id="PIRSF000371">
    <property type="entry name" value="PFL_act_enz"/>
    <property type="match status" value="1"/>
</dbReference>
<dbReference type="GO" id="GO:0046872">
    <property type="term" value="F:metal ion binding"/>
    <property type="evidence" value="ECO:0007669"/>
    <property type="project" value="UniProtKB-KW"/>
</dbReference>
<sequence length="279" mass="31993">MKGFVNRIIENSFIDGPGNRMAIFMQGCNMACLYCHNPETQRMCTLCKKCLEVCSTGALSIEEGRIKYDRKRCIGCDKCLEVCLNFSSPKYFEIESDELVKLILKNEIFLDGITFSGGECTLQTDFIIDVVKKVKNNSSLTAFIDTNGLINDENLNKLISCVDGFMLDVKAVDDYIHRALTGVSNELVLKNLNILAKTDLLYEVRYVLVEGYNDSIEEIKKLAELLKELNDYTRLVLIPFRPLGVKTHFRNMPSFNRVKYDIIFEEVYKILKERLIKKD</sequence>
<evidence type="ECO:0000256" key="1">
    <source>
        <dbReference type="ARBA" id="ARBA00001966"/>
    </source>
</evidence>
<dbReference type="InterPro" id="IPR034457">
    <property type="entry name" value="Organic_radical-activating"/>
</dbReference>
<dbReference type="PANTHER" id="PTHR30352:SF13">
    <property type="entry name" value="GLYCYL-RADICAL ENZYME ACTIVATING ENZYME YJJW-RELATED"/>
    <property type="match status" value="1"/>
</dbReference>
<dbReference type="CDD" id="cd01335">
    <property type="entry name" value="Radical_SAM"/>
    <property type="match status" value="1"/>
</dbReference>
<dbReference type="InterPro" id="IPR058240">
    <property type="entry name" value="rSAM_sf"/>
</dbReference>
<dbReference type="InterPro" id="IPR001989">
    <property type="entry name" value="Radical_activat_CS"/>
</dbReference>
<dbReference type="Pfam" id="PF04055">
    <property type="entry name" value="Radical_SAM"/>
    <property type="match status" value="1"/>
</dbReference>
<dbReference type="PROSITE" id="PS51918">
    <property type="entry name" value="RADICAL_SAM"/>
    <property type="match status" value="1"/>
</dbReference>
<dbReference type="Proteomes" id="UP000184423">
    <property type="component" value="Unassembled WGS sequence"/>
</dbReference>
<keyword evidence="13" id="KW-1185">Reference proteome</keyword>
<dbReference type="RefSeq" id="WP_073247826.1">
    <property type="nucleotide sequence ID" value="NZ_FQVG01000005.1"/>
</dbReference>
<dbReference type="InterPro" id="IPR012839">
    <property type="entry name" value="Organic_radical_activase"/>
</dbReference>